<dbReference type="PANTHER" id="PTHR36766:SF40">
    <property type="entry name" value="DISEASE RESISTANCE PROTEIN RGA3"/>
    <property type="match status" value="1"/>
</dbReference>
<organism evidence="2 3">
    <name type="scientific">Parasponia andersonii</name>
    <name type="common">Sponia andersonii</name>
    <dbReference type="NCBI Taxonomy" id="3476"/>
    <lineage>
        <taxon>Eukaryota</taxon>
        <taxon>Viridiplantae</taxon>
        <taxon>Streptophyta</taxon>
        <taxon>Embryophyta</taxon>
        <taxon>Tracheophyta</taxon>
        <taxon>Spermatophyta</taxon>
        <taxon>Magnoliopsida</taxon>
        <taxon>eudicotyledons</taxon>
        <taxon>Gunneridae</taxon>
        <taxon>Pentapetalae</taxon>
        <taxon>rosids</taxon>
        <taxon>fabids</taxon>
        <taxon>Rosales</taxon>
        <taxon>Cannabaceae</taxon>
        <taxon>Parasponia</taxon>
    </lineage>
</organism>
<name>A0A2P5DLH0_PARAD</name>
<keyword evidence="1" id="KW-0611">Plant defense</keyword>
<dbReference type="STRING" id="3476.A0A2P5DLH0"/>
<dbReference type="SUPFAM" id="SSF52058">
    <property type="entry name" value="L domain-like"/>
    <property type="match status" value="1"/>
</dbReference>
<gene>
    <name evidence="2" type="ORF">PanWU01x14_053490</name>
</gene>
<sequence length="135" mass="15444">MLISLRVQWKFQRFTHLDALALSFPNVGVVDSFPEEGLLPSTLTRLSIFECPNLKALNGKSIQQLSSLESLQFRDCKELQYLPEEGLPTSLPHLILYECPLLTERCQRENGEDWPKIAHISRIEIDAEHLPSTEL</sequence>
<dbReference type="EMBL" id="JXTB01000030">
    <property type="protein sequence ID" value="PON74139.1"/>
    <property type="molecule type" value="Genomic_DNA"/>
</dbReference>
<dbReference type="InterPro" id="IPR032675">
    <property type="entry name" value="LRR_dom_sf"/>
</dbReference>
<evidence type="ECO:0000256" key="1">
    <source>
        <dbReference type="ARBA" id="ARBA00022821"/>
    </source>
</evidence>
<evidence type="ECO:0000313" key="2">
    <source>
        <dbReference type="EMBL" id="PON74139.1"/>
    </source>
</evidence>
<dbReference type="AlphaFoldDB" id="A0A2P5DLH0"/>
<dbReference type="OrthoDB" id="1725454at2759"/>
<accession>A0A2P5DLH0</accession>
<dbReference type="Gene3D" id="3.80.10.10">
    <property type="entry name" value="Ribonuclease Inhibitor"/>
    <property type="match status" value="1"/>
</dbReference>
<reference evidence="3" key="1">
    <citation type="submission" date="2016-06" db="EMBL/GenBank/DDBJ databases">
        <title>Parallel loss of symbiosis genes in relatives of nitrogen-fixing non-legume Parasponia.</title>
        <authorList>
            <person name="Van Velzen R."/>
            <person name="Holmer R."/>
            <person name="Bu F."/>
            <person name="Rutten L."/>
            <person name="Van Zeijl A."/>
            <person name="Liu W."/>
            <person name="Santuari L."/>
            <person name="Cao Q."/>
            <person name="Sharma T."/>
            <person name="Shen D."/>
            <person name="Roswanjaya Y."/>
            <person name="Wardhani T."/>
            <person name="Kalhor M.S."/>
            <person name="Jansen J."/>
            <person name="Van den Hoogen J."/>
            <person name="Gungor B."/>
            <person name="Hartog M."/>
            <person name="Hontelez J."/>
            <person name="Verver J."/>
            <person name="Yang W.-C."/>
            <person name="Schijlen E."/>
            <person name="Repin R."/>
            <person name="Schilthuizen M."/>
            <person name="Schranz E."/>
            <person name="Heidstra R."/>
            <person name="Miyata K."/>
            <person name="Fedorova E."/>
            <person name="Kohlen W."/>
            <person name="Bisseling T."/>
            <person name="Smit S."/>
            <person name="Geurts R."/>
        </authorList>
    </citation>
    <scope>NUCLEOTIDE SEQUENCE [LARGE SCALE GENOMIC DNA]</scope>
    <source>
        <strain evidence="3">cv. WU1-14</strain>
    </source>
</reference>
<dbReference type="Proteomes" id="UP000237105">
    <property type="component" value="Unassembled WGS sequence"/>
</dbReference>
<dbReference type="GO" id="GO:0006952">
    <property type="term" value="P:defense response"/>
    <property type="evidence" value="ECO:0007669"/>
    <property type="project" value="UniProtKB-KW"/>
</dbReference>
<protein>
    <submittedName>
        <fullName evidence="2">LRR domain containing protein</fullName>
    </submittedName>
</protein>
<keyword evidence="3" id="KW-1185">Reference proteome</keyword>
<proteinExistence type="predicted"/>
<evidence type="ECO:0000313" key="3">
    <source>
        <dbReference type="Proteomes" id="UP000237105"/>
    </source>
</evidence>
<dbReference type="PANTHER" id="PTHR36766">
    <property type="entry name" value="PLANT BROAD-SPECTRUM MILDEW RESISTANCE PROTEIN RPW8"/>
    <property type="match status" value="1"/>
</dbReference>
<comment type="caution">
    <text evidence="2">The sequence shown here is derived from an EMBL/GenBank/DDBJ whole genome shotgun (WGS) entry which is preliminary data.</text>
</comment>